<dbReference type="AlphaFoldDB" id="A0A7R8WEA0"/>
<dbReference type="GO" id="GO:1905502">
    <property type="term" value="F:acetyl-CoA binding"/>
    <property type="evidence" value="ECO:0007669"/>
    <property type="project" value="TreeGrafter"/>
</dbReference>
<dbReference type="GO" id="GO:0005737">
    <property type="term" value="C:cytoplasm"/>
    <property type="evidence" value="ECO:0007669"/>
    <property type="project" value="TreeGrafter"/>
</dbReference>
<accession>A0A7R8WEA0</accession>
<dbReference type="OrthoDB" id="329272at2759"/>
<dbReference type="PROSITE" id="PS51186">
    <property type="entry name" value="GNAT"/>
    <property type="match status" value="1"/>
</dbReference>
<organism evidence="1">
    <name type="scientific">Cyprideis torosa</name>
    <dbReference type="NCBI Taxonomy" id="163714"/>
    <lineage>
        <taxon>Eukaryota</taxon>
        <taxon>Metazoa</taxon>
        <taxon>Ecdysozoa</taxon>
        <taxon>Arthropoda</taxon>
        <taxon>Crustacea</taxon>
        <taxon>Oligostraca</taxon>
        <taxon>Ostracoda</taxon>
        <taxon>Podocopa</taxon>
        <taxon>Podocopida</taxon>
        <taxon>Cytherocopina</taxon>
        <taxon>Cytheroidea</taxon>
        <taxon>Cytherideidae</taxon>
        <taxon>Cyprideis</taxon>
    </lineage>
</organism>
<dbReference type="InterPro" id="IPR039840">
    <property type="entry name" value="NAA80"/>
</dbReference>
<evidence type="ECO:0000313" key="1">
    <source>
        <dbReference type="EMBL" id="CAD7229399.1"/>
    </source>
</evidence>
<protein>
    <submittedName>
        <fullName evidence="1">Uncharacterized protein</fullName>
    </submittedName>
</protein>
<dbReference type="CDD" id="cd04301">
    <property type="entry name" value="NAT_SF"/>
    <property type="match status" value="1"/>
</dbReference>
<dbReference type="Pfam" id="PF00583">
    <property type="entry name" value="Acetyltransf_1"/>
    <property type="match status" value="1"/>
</dbReference>
<dbReference type="InterPro" id="IPR000182">
    <property type="entry name" value="GNAT_dom"/>
</dbReference>
<sequence length="305" mass="33262">MGPLLLNMEGLLGDRMEGLLGDRMEGLLVAGGLPLLLKKEGRCHGGPLLLLKKGCIREVLQEDGDLLHLLKIDRNCLNSSRIILIRMCENLEVCTVMTGGGDIESEVQLVPLHERWDLLKAAVSLLNAQWPRSLTARLRTLEKSQDKLPMSLLLVDGEHGVIGHARLARLPRNPGGCWIESVVIRGDRRGQGFGKKLMLAVEAVARKEPYSFQEAFVSTHDQEVFYRRCGYQLCPPVTLFGGAAPLEAPGGNVASLSTLCSTPVTINSGAPPPPPPPLPVTATLRNQKNQTVGKKPAKIFLNKRL</sequence>
<dbReference type="Gene3D" id="3.40.630.30">
    <property type="match status" value="1"/>
</dbReference>
<dbReference type="PANTHER" id="PTHR13538">
    <property type="entry name" value="N-ACETYLTRANSFERASE 6"/>
    <property type="match status" value="1"/>
</dbReference>
<dbReference type="PANTHER" id="PTHR13538:SF4">
    <property type="entry name" value="N-ALPHA-ACETYLTRANSFERASE 80"/>
    <property type="match status" value="1"/>
</dbReference>
<proteinExistence type="predicted"/>
<dbReference type="EMBL" id="OB662044">
    <property type="protein sequence ID" value="CAD7229399.1"/>
    <property type="molecule type" value="Genomic_DNA"/>
</dbReference>
<name>A0A7R8WEA0_9CRUS</name>
<gene>
    <name evidence="1" type="ORF">CTOB1V02_LOCUS7271</name>
</gene>
<dbReference type="InterPro" id="IPR016181">
    <property type="entry name" value="Acyl_CoA_acyltransferase"/>
</dbReference>
<dbReference type="GO" id="GO:0008080">
    <property type="term" value="F:N-acetyltransferase activity"/>
    <property type="evidence" value="ECO:0007669"/>
    <property type="project" value="InterPro"/>
</dbReference>
<reference evidence="1" key="1">
    <citation type="submission" date="2020-11" db="EMBL/GenBank/DDBJ databases">
        <authorList>
            <person name="Tran Van P."/>
        </authorList>
    </citation>
    <scope>NUCLEOTIDE SEQUENCE</scope>
</reference>
<dbReference type="SUPFAM" id="SSF55729">
    <property type="entry name" value="Acyl-CoA N-acyltransferases (Nat)"/>
    <property type="match status" value="1"/>
</dbReference>